<dbReference type="InterPro" id="IPR021006">
    <property type="entry name" value="Hda2/3"/>
</dbReference>
<evidence type="ECO:0000256" key="1">
    <source>
        <dbReference type="SAM" id="Coils"/>
    </source>
</evidence>
<accession>A0AA91PZ23</accession>
<dbReference type="AlphaFoldDB" id="A0AA91PZ23"/>
<comment type="caution">
    <text evidence="3">The sequence shown here is derived from an EMBL/GenBank/DDBJ whole genome shotgun (WGS) entry which is preliminary data.</text>
</comment>
<feature type="region of interest" description="Disordered" evidence="2">
    <location>
        <begin position="212"/>
        <end position="243"/>
    </location>
</feature>
<feature type="coiled-coil region" evidence="1">
    <location>
        <begin position="633"/>
        <end position="674"/>
    </location>
</feature>
<protein>
    <recommendedName>
        <fullName evidence="5">HDA1 complex subunit</fullName>
    </recommendedName>
</protein>
<feature type="coiled-coil region" evidence="1">
    <location>
        <begin position="507"/>
        <end position="541"/>
    </location>
</feature>
<dbReference type="KEGG" id="clus:A9F13_12g01793"/>
<dbReference type="Proteomes" id="UP000195602">
    <property type="component" value="Unassembled WGS sequence"/>
</dbReference>
<proteinExistence type="predicted"/>
<evidence type="ECO:0008006" key="5">
    <source>
        <dbReference type="Google" id="ProtNLM"/>
    </source>
</evidence>
<gene>
    <name evidence="3" type="ORF">A9F13_12g01793</name>
</gene>
<dbReference type="Gene3D" id="3.40.50.12360">
    <property type="match status" value="1"/>
</dbReference>
<feature type="compositionally biased region" description="Polar residues" evidence="2">
    <location>
        <begin position="8"/>
        <end position="22"/>
    </location>
</feature>
<feature type="compositionally biased region" description="Acidic residues" evidence="2">
    <location>
        <begin position="212"/>
        <end position="225"/>
    </location>
</feature>
<dbReference type="Pfam" id="PF11496">
    <property type="entry name" value="HDA2-3"/>
    <property type="match status" value="1"/>
</dbReference>
<keyword evidence="1" id="KW-0175">Coiled coil</keyword>
<sequence>MNLLGMLSETTLDTPTSYPNNGDTNQNIASMITPNNVMETPNPYSSTAFGDSNGFTNNDTGNRVVFLPTYLTRLQRDISEAIVQMFAPALEQQLHGRSSITRLLSGGGAEAVDALYEHLAVVCRHPSLVVDHFVPKKLLLSETSERLVSMSGKLETFNRLVDRLVDRCDGGKGYSLLVVAQSVKELEWIEGVIVGKRLKYENLSARKLFDAGAEDETREPSEDEGEIRRGRRRAQKRARMFAQKRTPAPEVHVRLVTTRQAEGVVGAIGASNFDAIFAFDQTIQHQTMSNVRIIVPVPVYSVEHMSRVVPGGRVAAVKAFVANRFRLWEAKHVNSSEENGHYACVNTEKIDMDGAHALDSFLDGAEVGDLLASFEPEECGDEEVRTRLRESYFEVICTMERDEIEKREVKQEDPFASPSLKLETDSWSLDHNGIQFNKAEWSNSRISDWANVDWADYEALKSALARFLNARIEHLDRLMRAGSKVLPARREAETARQEQIDADEDRVSESFRKLRRLNDDAAAAERRLARAETDFGRAQRVAHEAISMLTRIKSATESSEVRKEMAETAKEVVVEVKEGTKTDTKSENNAGVDMDVDHTEEDKSEPNNVDVKMEGAENEKTNTDGDKEPVTGEIALEEVLADLEAERERLAVEHERLTEESEKLRAQYQAESARAVRATGEAAAARTEQQRLEKHLTGPGMTVLPSLARKDELHMLETRSRRLEAENAFLSQLLAQRLERLVRERSALLDSTSTGSTSRPTNRISRASSPFT</sequence>
<evidence type="ECO:0000313" key="3">
    <source>
        <dbReference type="EMBL" id="OVF07633.1"/>
    </source>
</evidence>
<dbReference type="InterPro" id="IPR038609">
    <property type="entry name" value="HDA1_su2/3_sf"/>
</dbReference>
<feature type="compositionally biased region" description="Basic and acidic residues" evidence="2">
    <location>
        <begin position="595"/>
        <end position="628"/>
    </location>
</feature>
<feature type="region of interest" description="Disordered" evidence="2">
    <location>
        <begin position="1"/>
        <end position="22"/>
    </location>
</feature>
<feature type="compositionally biased region" description="Basic residues" evidence="2">
    <location>
        <begin position="229"/>
        <end position="239"/>
    </location>
</feature>
<feature type="region of interest" description="Disordered" evidence="2">
    <location>
        <begin position="579"/>
        <end position="628"/>
    </location>
</feature>
<feature type="region of interest" description="Disordered" evidence="2">
    <location>
        <begin position="745"/>
        <end position="772"/>
    </location>
</feature>
<feature type="compositionally biased region" description="Polar residues" evidence="2">
    <location>
        <begin position="749"/>
        <end position="772"/>
    </location>
</feature>
<reference evidence="3 4" key="1">
    <citation type="submission" date="2017-04" db="EMBL/GenBank/DDBJ databases">
        <title>Draft genome of the yeast Clavispora lusitaniae type strain CBS 6936.</title>
        <authorList>
            <person name="Durrens P."/>
            <person name="Klopp C."/>
            <person name="Biteau N."/>
            <person name="Fitton-Ouhabi V."/>
            <person name="Dementhon K."/>
            <person name="Accoceberry I."/>
            <person name="Sherman D.J."/>
            <person name="Noel T."/>
        </authorList>
    </citation>
    <scope>NUCLEOTIDE SEQUENCE [LARGE SCALE GENOMIC DNA]</scope>
    <source>
        <strain evidence="3 4">CBS 6936</strain>
    </source>
</reference>
<evidence type="ECO:0000313" key="4">
    <source>
        <dbReference type="Proteomes" id="UP000195602"/>
    </source>
</evidence>
<evidence type="ECO:0000256" key="2">
    <source>
        <dbReference type="SAM" id="MobiDB-lite"/>
    </source>
</evidence>
<dbReference type="EMBL" id="LYUB02000012">
    <property type="protein sequence ID" value="OVF07633.1"/>
    <property type="molecule type" value="Genomic_DNA"/>
</dbReference>
<name>A0AA91PZ23_CLALS</name>
<dbReference type="GO" id="GO:0070823">
    <property type="term" value="C:HDA1 complex"/>
    <property type="evidence" value="ECO:0007669"/>
    <property type="project" value="InterPro"/>
</dbReference>
<organism evidence="3 4">
    <name type="scientific">Clavispora lusitaniae</name>
    <name type="common">Candida lusitaniae</name>
    <dbReference type="NCBI Taxonomy" id="36911"/>
    <lineage>
        <taxon>Eukaryota</taxon>
        <taxon>Fungi</taxon>
        <taxon>Dikarya</taxon>
        <taxon>Ascomycota</taxon>
        <taxon>Saccharomycotina</taxon>
        <taxon>Pichiomycetes</taxon>
        <taxon>Metschnikowiaceae</taxon>
        <taxon>Clavispora</taxon>
    </lineage>
</organism>